<sequence length="138" mass="16273">MLSFLPKWLFNHSQLKIDLQTLKHWRHTFEDHLRMEGGQTFLGQDVDPFTDHISNTILNTVLSFPVPRIYQPVWPWLNDAERIIQHHVLTKEPQMKALITELDGANQVFLDDAANQMQAQLPLLPGFFKDWELEKWVD</sequence>
<keyword evidence="2" id="KW-1185">Reference proteome</keyword>
<reference evidence="2" key="2">
    <citation type="submission" date="2015-01" db="EMBL/GenBank/DDBJ databases">
        <title>Evolutionary Origins and Diversification of the Mycorrhizal Mutualists.</title>
        <authorList>
            <consortium name="DOE Joint Genome Institute"/>
            <consortium name="Mycorrhizal Genomics Consortium"/>
            <person name="Kohler A."/>
            <person name="Kuo A."/>
            <person name="Nagy L.G."/>
            <person name="Floudas D."/>
            <person name="Copeland A."/>
            <person name="Barry K.W."/>
            <person name="Cichocki N."/>
            <person name="Veneault-Fourrey C."/>
            <person name="LaButti K."/>
            <person name="Lindquist E.A."/>
            <person name="Lipzen A."/>
            <person name="Lundell T."/>
            <person name="Morin E."/>
            <person name="Murat C."/>
            <person name="Riley R."/>
            <person name="Ohm R."/>
            <person name="Sun H."/>
            <person name="Tunlid A."/>
            <person name="Henrissat B."/>
            <person name="Grigoriev I.V."/>
            <person name="Hibbett D.S."/>
            <person name="Martin F."/>
        </authorList>
    </citation>
    <scope>NUCLEOTIDE SEQUENCE [LARGE SCALE GENOMIC DNA]</scope>
    <source>
        <strain evidence="2">F 1598</strain>
    </source>
</reference>
<name>A0A0C3BVH5_PILCF</name>
<dbReference type="AlphaFoldDB" id="A0A0C3BVH5"/>
<organism evidence="1 2">
    <name type="scientific">Piloderma croceum (strain F 1598)</name>
    <dbReference type="NCBI Taxonomy" id="765440"/>
    <lineage>
        <taxon>Eukaryota</taxon>
        <taxon>Fungi</taxon>
        <taxon>Dikarya</taxon>
        <taxon>Basidiomycota</taxon>
        <taxon>Agaricomycotina</taxon>
        <taxon>Agaricomycetes</taxon>
        <taxon>Agaricomycetidae</taxon>
        <taxon>Atheliales</taxon>
        <taxon>Atheliaceae</taxon>
        <taxon>Piloderma</taxon>
    </lineage>
</organism>
<accession>A0A0C3BVH5</accession>
<evidence type="ECO:0000313" key="1">
    <source>
        <dbReference type="EMBL" id="KIM81367.1"/>
    </source>
</evidence>
<dbReference type="EMBL" id="KN832999">
    <property type="protein sequence ID" value="KIM81367.1"/>
    <property type="molecule type" value="Genomic_DNA"/>
</dbReference>
<reference evidence="1 2" key="1">
    <citation type="submission" date="2014-04" db="EMBL/GenBank/DDBJ databases">
        <authorList>
            <consortium name="DOE Joint Genome Institute"/>
            <person name="Kuo A."/>
            <person name="Tarkka M."/>
            <person name="Buscot F."/>
            <person name="Kohler A."/>
            <person name="Nagy L.G."/>
            <person name="Floudas D."/>
            <person name="Copeland A."/>
            <person name="Barry K.W."/>
            <person name="Cichocki N."/>
            <person name="Veneault-Fourrey C."/>
            <person name="LaButti K."/>
            <person name="Lindquist E.A."/>
            <person name="Lipzen A."/>
            <person name="Lundell T."/>
            <person name="Morin E."/>
            <person name="Murat C."/>
            <person name="Sun H."/>
            <person name="Tunlid A."/>
            <person name="Henrissat B."/>
            <person name="Grigoriev I.V."/>
            <person name="Hibbett D.S."/>
            <person name="Martin F."/>
            <person name="Nordberg H.P."/>
            <person name="Cantor M.N."/>
            <person name="Hua S.X."/>
        </authorList>
    </citation>
    <scope>NUCLEOTIDE SEQUENCE [LARGE SCALE GENOMIC DNA]</scope>
    <source>
        <strain evidence="1 2">F 1598</strain>
    </source>
</reference>
<dbReference type="Proteomes" id="UP000054166">
    <property type="component" value="Unassembled WGS sequence"/>
</dbReference>
<dbReference type="InParanoid" id="A0A0C3BVH5"/>
<evidence type="ECO:0000313" key="2">
    <source>
        <dbReference type="Proteomes" id="UP000054166"/>
    </source>
</evidence>
<protein>
    <submittedName>
        <fullName evidence="1">Uncharacterized protein</fullName>
    </submittedName>
</protein>
<dbReference type="HOGENOM" id="CLU_1856041_0_0_1"/>
<proteinExistence type="predicted"/>
<gene>
    <name evidence="1" type="ORF">PILCRDRAFT_89122</name>
</gene>